<keyword evidence="2" id="KW-0472">Membrane</keyword>
<evidence type="ECO:0000256" key="1">
    <source>
        <dbReference type="SAM" id="MobiDB-lite"/>
    </source>
</evidence>
<feature type="transmembrane region" description="Helical" evidence="2">
    <location>
        <begin position="249"/>
        <end position="275"/>
    </location>
</feature>
<dbReference type="Pfam" id="PF06182">
    <property type="entry name" value="ABC2_membrane_6"/>
    <property type="match status" value="1"/>
</dbReference>
<dbReference type="PANTHER" id="PTHR36832:SF1">
    <property type="entry name" value="SLR1174 PROTEIN"/>
    <property type="match status" value="1"/>
</dbReference>
<feature type="region of interest" description="Disordered" evidence="1">
    <location>
        <begin position="1"/>
        <end position="92"/>
    </location>
</feature>
<dbReference type="InterPro" id="IPR010390">
    <property type="entry name" value="ABC-2_transporter-like"/>
</dbReference>
<dbReference type="EMBL" id="CP041405">
    <property type="protein sequence ID" value="QDM45889.1"/>
    <property type="molecule type" value="Genomic_DNA"/>
</dbReference>
<evidence type="ECO:0000256" key="2">
    <source>
        <dbReference type="SAM" id="Phobius"/>
    </source>
</evidence>
<dbReference type="GeneID" id="76998676"/>
<dbReference type="PANTHER" id="PTHR36832">
    <property type="entry name" value="SLR1174 PROTEIN-RELATED"/>
    <property type="match status" value="1"/>
</dbReference>
<protein>
    <submittedName>
        <fullName evidence="3">ABC-2 family transporter protein</fullName>
    </submittedName>
</protein>
<feature type="transmembrane region" description="Helical" evidence="2">
    <location>
        <begin position="219"/>
        <end position="237"/>
    </location>
</feature>
<name>A0AAP9DY81_PANTH</name>
<accession>A0AAP9DY81</accession>
<feature type="transmembrane region" description="Helical" evidence="2">
    <location>
        <begin position="338"/>
        <end position="359"/>
    </location>
</feature>
<feature type="compositionally biased region" description="Basic and acidic residues" evidence="1">
    <location>
        <begin position="1"/>
        <end position="20"/>
    </location>
</feature>
<organism evidence="4 5">
    <name type="scientific">Paenibacillus thiaminolyticus</name>
    <name type="common">Bacillus thiaminolyticus</name>
    <dbReference type="NCBI Taxonomy" id="49283"/>
    <lineage>
        <taxon>Bacteria</taxon>
        <taxon>Bacillati</taxon>
        <taxon>Bacillota</taxon>
        <taxon>Bacilli</taxon>
        <taxon>Bacillales</taxon>
        <taxon>Paenibacillaceae</taxon>
        <taxon>Paenibacillus</taxon>
    </lineage>
</organism>
<proteinExistence type="predicted"/>
<dbReference type="RefSeq" id="WP_087440621.1">
    <property type="nucleotide sequence ID" value="NZ_CABMNB010000008.1"/>
</dbReference>
<feature type="transmembrane region" description="Helical" evidence="2">
    <location>
        <begin position="165"/>
        <end position="183"/>
    </location>
</feature>
<dbReference type="EMBL" id="JAMDMM010000044">
    <property type="protein sequence ID" value="MCY9609839.1"/>
    <property type="molecule type" value="Genomic_DNA"/>
</dbReference>
<evidence type="ECO:0000313" key="3">
    <source>
        <dbReference type="EMBL" id="MCY9609839.1"/>
    </source>
</evidence>
<reference evidence="3 6" key="2">
    <citation type="submission" date="2022-05" db="EMBL/GenBank/DDBJ databases">
        <title>Genome Sequencing of Bee-Associated Microbes.</title>
        <authorList>
            <person name="Dunlap C."/>
        </authorList>
    </citation>
    <scope>NUCLEOTIDE SEQUENCE [LARGE SCALE GENOMIC DNA]</scope>
    <source>
        <strain evidence="3 6">NRRL B-14613</strain>
    </source>
</reference>
<sequence>MDTRRPGMRRKDSGEQRWREGSGTNDQPDDQPDDQPNVRMGEEAGDQPLEKPGSKQGSGGLPGNLLHGRAGFDNGGLPARGTGTADGKQPAAGAGSSWAGRFRLAAGKYGAAFKIGLQASMEYRLQFLIGLVSLIFPIGIQSLIWTAVYRSSADGVLYGYDYSQMILYTLLSGIVTKLVMTQLEHTIAEDIKSGGLNAYLVRPISYFGYRLSAYAGSRVISDTVLLGLVAAVLLIAVRYGHAPLPPVRLALFAAALLLAAAVQFLLSYAICALAFRLAEISYFFVITGLIVQIVSGGIVPLEVFGETVNGWFSLLPFKYTIYFPVNVLTGRIPASESLGGIAIQCGWIVILAGTAHIAWRVGLKRYVGLGG</sequence>
<dbReference type="Proteomes" id="UP000315377">
    <property type="component" value="Chromosome"/>
</dbReference>
<evidence type="ECO:0000313" key="6">
    <source>
        <dbReference type="Proteomes" id="UP001209276"/>
    </source>
</evidence>
<evidence type="ECO:0000313" key="4">
    <source>
        <dbReference type="EMBL" id="QDM45889.1"/>
    </source>
</evidence>
<reference evidence="4 5" key="1">
    <citation type="submission" date="2019-07" db="EMBL/GenBank/DDBJ databases">
        <title>Paenibacillus thiaminolyticus NRRL B-4156.</title>
        <authorList>
            <person name="Hehnly C."/>
            <person name="Zhang L."/>
        </authorList>
    </citation>
    <scope>NUCLEOTIDE SEQUENCE [LARGE SCALE GENOMIC DNA]</scope>
    <source>
        <strain evidence="4 5">NRRL B-4156</strain>
    </source>
</reference>
<feature type="transmembrane region" description="Helical" evidence="2">
    <location>
        <begin position="282"/>
        <end position="301"/>
    </location>
</feature>
<keyword evidence="2" id="KW-1133">Transmembrane helix</keyword>
<keyword evidence="6" id="KW-1185">Reference proteome</keyword>
<feature type="transmembrane region" description="Helical" evidence="2">
    <location>
        <begin position="127"/>
        <end position="145"/>
    </location>
</feature>
<dbReference type="AlphaFoldDB" id="A0AAP9DY81"/>
<evidence type="ECO:0000313" key="5">
    <source>
        <dbReference type="Proteomes" id="UP000315377"/>
    </source>
</evidence>
<keyword evidence="2" id="KW-0812">Transmembrane</keyword>
<dbReference type="Proteomes" id="UP001209276">
    <property type="component" value="Unassembled WGS sequence"/>
</dbReference>
<gene>
    <name evidence="4" type="ORF">FLT43_22220</name>
    <name evidence="3" type="ORF">M5W83_22040</name>
</gene>